<gene>
    <name evidence="1" type="ORF">SMTD_LOCUS15552</name>
</gene>
<evidence type="ECO:0000313" key="1">
    <source>
        <dbReference type="EMBL" id="VDP68906.1"/>
    </source>
</evidence>
<evidence type="ECO:0000313" key="2">
    <source>
        <dbReference type="Proteomes" id="UP000269396"/>
    </source>
</evidence>
<accession>A0A3P8JQS6</accession>
<dbReference type="EMBL" id="UZAL01036005">
    <property type="protein sequence ID" value="VDP68906.1"/>
    <property type="molecule type" value="Genomic_DNA"/>
</dbReference>
<proteinExistence type="predicted"/>
<name>A0A3P8JQS6_9TREM</name>
<dbReference type="Proteomes" id="UP000269396">
    <property type="component" value="Unassembled WGS sequence"/>
</dbReference>
<keyword evidence="2" id="KW-1185">Reference proteome</keyword>
<reference evidence="1 2" key="1">
    <citation type="submission" date="2018-11" db="EMBL/GenBank/DDBJ databases">
        <authorList>
            <consortium name="Pathogen Informatics"/>
        </authorList>
    </citation>
    <scope>NUCLEOTIDE SEQUENCE [LARGE SCALE GENOMIC DNA]</scope>
    <source>
        <strain>Denwood</strain>
        <strain evidence="2">Zambia</strain>
    </source>
</reference>
<organism evidence="1 2">
    <name type="scientific">Schistosoma mattheei</name>
    <dbReference type="NCBI Taxonomy" id="31246"/>
    <lineage>
        <taxon>Eukaryota</taxon>
        <taxon>Metazoa</taxon>
        <taxon>Spiralia</taxon>
        <taxon>Lophotrochozoa</taxon>
        <taxon>Platyhelminthes</taxon>
        <taxon>Trematoda</taxon>
        <taxon>Digenea</taxon>
        <taxon>Strigeidida</taxon>
        <taxon>Schistosomatoidea</taxon>
        <taxon>Schistosomatidae</taxon>
        <taxon>Schistosoma</taxon>
    </lineage>
</organism>
<sequence length="47" mass="5301">MLHAARKSNLCRNVSRASYMIANMKEPRHATIAFPTVSIIQDEKSNV</sequence>
<protein>
    <submittedName>
        <fullName evidence="1">Uncharacterized protein</fullName>
    </submittedName>
</protein>
<dbReference type="AlphaFoldDB" id="A0A3P8JQS6"/>